<dbReference type="PANTHER" id="PTHR44591:SF3">
    <property type="entry name" value="RESPONSE REGULATORY DOMAIN-CONTAINING PROTEIN"/>
    <property type="match status" value="1"/>
</dbReference>
<evidence type="ECO:0000313" key="4">
    <source>
        <dbReference type="EMBL" id="OGN07510.1"/>
    </source>
</evidence>
<dbReference type="InterPro" id="IPR001789">
    <property type="entry name" value="Sig_transdc_resp-reg_receiver"/>
</dbReference>
<keyword evidence="1 2" id="KW-0597">Phosphoprotein</keyword>
<dbReference type="Pfam" id="PF00072">
    <property type="entry name" value="Response_reg"/>
    <property type="match status" value="1"/>
</dbReference>
<organism evidence="4 5">
    <name type="scientific">Candidatus Yanofskybacteria bacterium RIFCSPHIGHO2_02_FULL_38_22b</name>
    <dbReference type="NCBI Taxonomy" id="1802673"/>
    <lineage>
        <taxon>Bacteria</taxon>
        <taxon>Candidatus Yanofskyibacteriota</taxon>
    </lineage>
</organism>
<comment type="caution">
    <text evidence="4">The sequence shown here is derived from an EMBL/GenBank/DDBJ whole genome shotgun (WGS) entry which is preliminary data.</text>
</comment>
<dbReference type="PANTHER" id="PTHR44591">
    <property type="entry name" value="STRESS RESPONSE REGULATOR PROTEIN 1"/>
    <property type="match status" value="1"/>
</dbReference>
<dbReference type="PROSITE" id="PS50110">
    <property type="entry name" value="RESPONSE_REGULATORY"/>
    <property type="match status" value="1"/>
</dbReference>
<dbReference type="GO" id="GO:0000160">
    <property type="term" value="P:phosphorelay signal transduction system"/>
    <property type="evidence" value="ECO:0007669"/>
    <property type="project" value="InterPro"/>
</dbReference>
<dbReference type="SMART" id="SM00448">
    <property type="entry name" value="REC"/>
    <property type="match status" value="1"/>
</dbReference>
<evidence type="ECO:0000256" key="2">
    <source>
        <dbReference type="PROSITE-ProRule" id="PRU00169"/>
    </source>
</evidence>
<gene>
    <name evidence="4" type="ORF">A3B86_04690</name>
</gene>
<dbReference type="Gene3D" id="3.40.50.2300">
    <property type="match status" value="1"/>
</dbReference>
<proteinExistence type="predicted"/>
<dbReference type="InterPro" id="IPR050595">
    <property type="entry name" value="Bact_response_regulator"/>
</dbReference>
<name>A0A1F8F4H3_9BACT</name>
<protein>
    <recommendedName>
        <fullName evidence="3">Response regulatory domain-containing protein</fullName>
    </recommendedName>
</protein>
<dbReference type="InterPro" id="IPR011006">
    <property type="entry name" value="CheY-like_superfamily"/>
</dbReference>
<dbReference type="Proteomes" id="UP000176834">
    <property type="component" value="Unassembled WGS sequence"/>
</dbReference>
<evidence type="ECO:0000313" key="5">
    <source>
        <dbReference type="Proteomes" id="UP000176834"/>
    </source>
</evidence>
<dbReference type="CDD" id="cd00156">
    <property type="entry name" value="REC"/>
    <property type="match status" value="1"/>
</dbReference>
<dbReference type="SUPFAM" id="SSF52172">
    <property type="entry name" value="CheY-like"/>
    <property type="match status" value="1"/>
</dbReference>
<feature type="modified residue" description="4-aspartylphosphate" evidence="2">
    <location>
        <position position="67"/>
    </location>
</feature>
<sequence>MTDEQNINISPMGRSYKTVLIIEDEDAIRWALRDNLPQMGVNVLEAENGQKGLDLALSEHPDLIILDLILPKVYGIDVLKKLRDDEWGKNAKVVVITSMDNDEIAEEAKGFGVKEFLIKKDWQLDEVLKFIKSKLEI</sequence>
<evidence type="ECO:0000256" key="1">
    <source>
        <dbReference type="ARBA" id="ARBA00022553"/>
    </source>
</evidence>
<feature type="domain" description="Response regulatory" evidence="3">
    <location>
        <begin position="18"/>
        <end position="134"/>
    </location>
</feature>
<evidence type="ECO:0000259" key="3">
    <source>
        <dbReference type="PROSITE" id="PS50110"/>
    </source>
</evidence>
<dbReference type="EMBL" id="MGJN01000006">
    <property type="protein sequence ID" value="OGN07510.1"/>
    <property type="molecule type" value="Genomic_DNA"/>
</dbReference>
<accession>A0A1F8F4H3</accession>
<dbReference type="AlphaFoldDB" id="A0A1F8F4H3"/>
<reference evidence="4 5" key="1">
    <citation type="journal article" date="2016" name="Nat. Commun.">
        <title>Thousands of microbial genomes shed light on interconnected biogeochemical processes in an aquifer system.</title>
        <authorList>
            <person name="Anantharaman K."/>
            <person name="Brown C.T."/>
            <person name="Hug L.A."/>
            <person name="Sharon I."/>
            <person name="Castelle C.J."/>
            <person name="Probst A.J."/>
            <person name="Thomas B.C."/>
            <person name="Singh A."/>
            <person name="Wilkins M.J."/>
            <person name="Karaoz U."/>
            <person name="Brodie E.L."/>
            <person name="Williams K.H."/>
            <person name="Hubbard S.S."/>
            <person name="Banfield J.F."/>
        </authorList>
    </citation>
    <scope>NUCLEOTIDE SEQUENCE [LARGE SCALE GENOMIC DNA]</scope>
</reference>